<dbReference type="Proteomes" id="UP000434957">
    <property type="component" value="Unassembled WGS sequence"/>
</dbReference>
<feature type="compositionally biased region" description="Polar residues" evidence="1">
    <location>
        <begin position="8"/>
        <end position="45"/>
    </location>
</feature>
<evidence type="ECO:0000313" key="2">
    <source>
        <dbReference type="EMBL" id="KAE9320745.1"/>
    </source>
</evidence>
<feature type="region of interest" description="Disordered" evidence="1">
    <location>
        <begin position="1"/>
        <end position="45"/>
    </location>
</feature>
<gene>
    <name evidence="2" type="ORF">PR003_g17641</name>
</gene>
<dbReference type="EMBL" id="QXFT01001361">
    <property type="protein sequence ID" value="KAE9320745.1"/>
    <property type="molecule type" value="Genomic_DNA"/>
</dbReference>
<reference evidence="2 3" key="1">
    <citation type="submission" date="2018-08" db="EMBL/GenBank/DDBJ databases">
        <title>Genomic investigation of the strawberry pathogen Phytophthora fragariae indicates pathogenicity is determined by transcriptional variation in three key races.</title>
        <authorList>
            <person name="Adams T.M."/>
            <person name="Armitage A.D."/>
            <person name="Sobczyk M.K."/>
            <person name="Bates H.J."/>
            <person name="Dunwell J.M."/>
            <person name="Nellist C.F."/>
            <person name="Harrison R.J."/>
        </authorList>
    </citation>
    <scope>NUCLEOTIDE SEQUENCE [LARGE SCALE GENOMIC DNA]</scope>
    <source>
        <strain evidence="2 3">SCRP333</strain>
    </source>
</reference>
<name>A0A6A4E6P8_9STRA</name>
<organism evidence="2 3">
    <name type="scientific">Phytophthora rubi</name>
    <dbReference type="NCBI Taxonomy" id="129364"/>
    <lineage>
        <taxon>Eukaryota</taxon>
        <taxon>Sar</taxon>
        <taxon>Stramenopiles</taxon>
        <taxon>Oomycota</taxon>
        <taxon>Peronosporomycetes</taxon>
        <taxon>Peronosporales</taxon>
        <taxon>Peronosporaceae</taxon>
        <taxon>Phytophthora</taxon>
    </lineage>
</organism>
<evidence type="ECO:0000256" key="1">
    <source>
        <dbReference type="SAM" id="MobiDB-lite"/>
    </source>
</evidence>
<sequence length="77" mass="8084">MAAFLSATAVSGVTAKSKSGATAESNPQSQFGTTSKFLSATAESEPSVTTKSMWPITHWGILWIRRATPNGVAWLIG</sequence>
<protein>
    <submittedName>
        <fullName evidence="2">Uncharacterized protein</fullName>
    </submittedName>
</protein>
<comment type="caution">
    <text evidence="2">The sequence shown here is derived from an EMBL/GenBank/DDBJ whole genome shotgun (WGS) entry which is preliminary data.</text>
</comment>
<proteinExistence type="predicted"/>
<keyword evidence="3" id="KW-1185">Reference proteome</keyword>
<accession>A0A6A4E6P8</accession>
<dbReference type="AlphaFoldDB" id="A0A6A4E6P8"/>
<evidence type="ECO:0000313" key="3">
    <source>
        <dbReference type="Proteomes" id="UP000434957"/>
    </source>
</evidence>